<evidence type="ECO:0000256" key="1">
    <source>
        <dbReference type="SAM" id="MobiDB-lite"/>
    </source>
</evidence>
<accession>A0A0H4WUG8</accession>
<sequence length="38" mass="4211">MALFSTHPPIPERVRRLRQMGAQRGARGAGRGGWESGY</sequence>
<keyword evidence="3" id="KW-1185">Reference proteome</keyword>
<dbReference type="AlphaFoldDB" id="A0A0H4WUG8"/>
<evidence type="ECO:0000313" key="3">
    <source>
        <dbReference type="Proteomes" id="UP000009026"/>
    </source>
</evidence>
<feature type="region of interest" description="Disordered" evidence="1">
    <location>
        <begin position="1"/>
        <end position="38"/>
    </location>
</feature>
<protein>
    <submittedName>
        <fullName evidence="2">Peptidase M48, Ste24p</fullName>
    </submittedName>
</protein>
<dbReference type="EMBL" id="CP012109">
    <property type="protein sequence ID" value="AKQ64950.1"/>
    <property type="molecule type" value="Genomic_DNA"/>
</dbReference>
<dbReference type="Proteomes" id="UP000009026">
    <property type="component" value="Chromosome"/>
</dbReference>
<name>A0A0H4WUG8_9BACT</name>
<gene>
    <name evidence="2" type="ORF">A176_001862</name>
</gene>
<reference evidence="2 3" key="1">
    <citation type="journal article" date="2016" name="PLoS ONE">
        <title>Complete Genome Sequence and Comparative Genomics of a Novel Myxobacterium Myxococcus hansupus.</title>
        <authorList>
            <person name="Sharma G."/>
            <person name="Narwani T."/>
            <person name="Subramanian S."/>
        </authorList>
    </citation>
    <scope>NUCLEOTIDE SEQUENCE [LARGE SCALE GENOMIC DNA]</scope>
    <source>
        <strain evidence="3">mixupus</strain>
    </source>
</reference>
<organism evidence="2 3">
    <name type="scientific">Pseudomyxococcus hansupus</name>
    <dbReference type="NCBI Taxonomy" id="1297742"/>
    <lineage>
        <taxon>Bacteria</taxon>
        <taxon>Pseudomonadati</taxon>
        <taxon>Myxococcota</taxon>
        <taxon>Myxococcia</taxon>
        <taxon>Myxococcales</taxon>
        <taxon>Cystobacterineae</taxon>
        <taxon>Myxococcaceae</taxon>
        <taxon>Pseudomyxococcus</taxon>
    </lineage>
</organism>
<dbReference type="STRING" id="1297742.A176_001862"/>
<evidence type="ECO:0000313" key="2">
    <source>
        <dbReference type="EMBL" id="AKQ64950.1"/>
    </source>
</evidence>
<dbReference type="PATRIC" id="fig|1297742.4.peg.1885"/>
<dbReference type="KEGG" id="mym:A176_001862"/>
<proteinExistence type="predicted"/>
<feature type="compositionally biased region" description="Gly residues" evidence="1">
    <location>
        <begin position="27"/>
        <end position="38"/>
    </location>
</feature>